<dbReference type="OrthoDB" id="306099at2759"/>
<evidence type="ECO:0000259" key="6">
    <source>
        <dbReference type="SMART" id="SM00385"/>
    </source>
</evidence>
<comment type="function">
    <text evidence="1">Essential for the control of the cell cycle at the G2/M (mitosis) transition.</text>
</comment>
<dbReference type="InterPro" id="IPR004367">
    <property type="entry name" value="Cyclin_C-dom"/>
</dbReference>
<evidence type="ECO:0000256" key="2">
    <source>
        <dbReference type="ARBA" id="ARBA00023127"/>
    </source>
</evidence>
<dbReference type="SMART" id="SM00385">
    <property type="entry name" value="CYCLIN"/>
    <property type="match status" value="2"/>
</dbReference>
<dbReference type="InterPro" id="IPR039361">
    <property type="entry name" value="Cyclin"/>
</dbReference>
<evidence type="ECO:0000313" key="8">
    <source>
        <dbReference type="EMBL" id="TNN85589.1"/>
    </source>
</evidence>
<comment type="subunit">
    <text evidence="3">Interacts with the CDK1 protein kinase to form a serine/threonine kinase holoenzyme complex also known as maturation promoting factor (MPF). The cyclin subunit imparts substrate specificity to the complex.</text>
</comment>
<comment type="similarity">
    <text evidence="4">Belongs to the cyclin family.</text>
</comment>
<feature type="domain" description="Cyclin-like" evidence="6">
    <location>
        <begin position="75"/>
        <end position="159"/>
    </location>
</feature>
<feature type="region of interest" description="Disordered" evidence="5">
    <location>
        <begin position="367"/>
        <end position="394"/>
    </location>
</feature>
<dbReference type="PANTHER" id="PTHR10177">
    <property type="entry name" value="CYCLINS"/>
    <property type="match status" value="1"/>
</dbReference>
<feature type="domain" description="Cyclin C-terminal" evidence="7">
    <location>
        <begin position="168"/>
        <end position="295"/>
    </location>
</feature>
<evidence type="ECO:0000256" key="5">
    <source>
        <dbReference type="SAM" id="MobiDB-lite"/>
    </source>
</evidence>
<dbReference type="Pfam" id="PF00134">
    <property type="entry name" value="Cyclin_N"/>
    <property type="match status" value="1"/>
</dbReference>
<feature type="compositionally biased region" description="Pro residues" evidence="5">
    <location>
        <begin position="373"/>
        <end position="383"/>
    </location>
</feature>
<proteinExistence type="inferred from homology"/>
<dbReference type="InterPro" id="IPR013763">
    <property type="entry name" value="Cyclin-like_dom"/>
</dbReference>
<evidence type="ECO:0000259" key="7">
    <source>
        <dbReference type="SMART" id="SM01332"/>
    </source>
</evidence>
<protein>
    <submittedName>
        <fullName evidence="8">G1/S-specific cyclin-D2</fullName>
    </submittedName>
</protein>
<dbReference type="Gene3D" id="1.10.472.10">
    <property type="entry name" value="Cyclin-like"/>
    <property type="match status" value="2"/>
</dbReference>
<dbReference type="Proteomes" id="UP000314294">
    <property type="component" value="Unassembled WGS sequence"/>
</dbReference>
<keyword evidence="2 4" id="KW-0195">Cyclin</keyword>
<dbReference type="Pfam" id="PF02984">
    <property type="entry name" value="Cyclin_C"/>
    <property type="match status" value="1"/>
</dbReference>
<feature type="domain" description="Cyclin-like" evidence="6">
    <location>
        <begin position="172"/>
        <end position="265"/>
    </location>
</feature>
<dbReference type="AlphaFoldDB" id="A0A4Z2J5W1"/>
<keyword evidence="9" id="KW-1185">Reference proteome</keyword>
<dbReference type="EMBL" id="SRLO01000020">
    <property type="protein sequence ID" value="TNN85589.1"/>
    <property type="molecule type" value="Genomic_DNA"/>
</dbReference>
<dbReference type="InterPro" id="IPR006671">
    <property type="entry name" value="Cyclin_N"/>
</dbReference>
<organism evidence="8 9">
    <name type="scientific">Liparis tanakae</name>
    <name type="common">Tanaka's snailfish</name>
    <dbReference type="NCBI Taxonomy" id="230148"/>
    <lineage>
        <taxon>Eukaryota</taxon>
        <taxon>Metazoa</taxon>
        <taxon>Chordata</taxon>
        <taxon>Craniata</taxon>
        <taxon>Vertebrata</taxon>
        <taxon>Euteleostomi</taxon>
        <taxon>Actinopterygii</taxon>
        <taxon>Neopterygii</taxon>
        <taxon>Teleostei</taxon>
        <taxon>Neoteleostei</taxon>
        <taxon>Acanthomorphata</taxon>
        <taxon>Eupercaria</taxon>
        <taxon>Perciformes</taxon>
        <taxon>Cottioidei</taxon>
        <taxon>Cottales</taxon>
        <taxon>Liparidae</taxon>
        <taxon>Liparis</taxon>
    </lineage>
</organism>
<evidence type="ECO:0000256" key="1">
    <source>
        <dbReference type="ARBA" id="ARBA00003222"/>
    </source>
</evidence>
<name>A0A4Z2J5W1_9TELE</name>
<dbReference type="InterPro" id="IPR036915">
    <property type="entry name" value="Cyclin-like_sf"/>
</dbReference>
<dbReference type="SMART" id="SM01332">
    <property type="entry name" value="Cyclin_C"/>
    <property type="match status" value="1"/>
</dbReference>
<reference evidence="8 9" key="1">
    <citation type="submission" date="2019-03" db="EMBL/GenBank/DDBJ databases">
        <title>First draft genome of Liparis tanakae, snailfish: a comprehensive survey of snailfish specific genes.</title>
        <authorList>
            <person name="Kim W."/>
            <person name="Song I."/>
            <person name="Jeong J.-H."/>
            <person name="Kim D."/>
            <person name="Kim S."/>
            <person name="Ryu S."/>
            <person name="Song J.Y."/>
            <person name="Lee S.K."/>
        </authorList>
    </citation>
    <scope>NUCLEOTIDE SEQUENCE [LARGE SCALE GENOMIC DNA]</scope>
    <source>
        <tissue evidence="8">Muscle</tissue>
    </source>
</reference>
<dbReference type="FunFam" id="1.10.472.10:FF:000003">
    <property type="entry name" value="G1/S-specific cyclin-D2"/>
    <property type="match status" value="1"/>
</dbReference>
<evidence type="ECO:0000256" key="4">
    <source>
        <dbReference type="RuleBase" id="RU000383"/>
    </source>
</evidence>
<accession>A0A4Z2J5W1</accession>
<comment type="caution">
    <text evidence="8">The sequence shown here is derived from an EMBL/GenBank/DDBJ whole genome shotgun (WGS) entry which is preliminary data.</text>
</comment>
<evidence type="ECO:0000313" key="9">
    <source>
        <dbReference type="Proteomes" id="UP000314294"/>
    </source>
</evidence>
<dbReference type="CDD" id="cd20516">
    <property type="entry name" value="CYCLIN_CCND_rpt2"/>
    <property type="match status" value="1"/>
</dbReference>
<dbReference type="SUPFAM" id="SSF47954">
    <property type="entry name" value="Cyclin-like"/>
    <property type="match status" value="2"/>
</dbReference>
<gene>
    <name evidence="8" type="primary">CCND2_0</name>
    <name evidence="8" type="ORF">EYF80_004222</name>
</gene>
<evidence type="ECO:0000256" key="3">
    <source>
        <dbReference type="ARBA" id="ARBA00025821"/>
    </source>
</evidence>
<sequence>MDLYEDGGLQSGHAHIHAGDTERDVIHRSGSDQPVTGDLRTLRNLTALEKSGQVAPCFERVQTDIEPHMRRILAVWMFQVCEEQKCEEEVFPLAAHYLDCYLSGFAVGKSNLQLLGAVCMFLASKMRETVHLTASKLCIYTDNSVSISDILQWEVAVVSRLDWCLASVVPSDFLEPVLHALPLVRPQHLPSMRRHVHSYIALAATDCRFSVFLPSTIACASVSIAMQRLKFVDSAVSSDSVMTFLANLLVIDLSSVRLCYDKLGNVLELSLPSCFQASVCRSGAHRSEISYTPADFQDVELTPQFQGLSDPSPRIPSSVMSSRLSADTHPLMLDLAGLVIRAGDPTRSGRSSWSKDSEDRMLSSLMAPLGREAPPPPPPPPPQGKDSASWSREPNSCCLPEENFPLRFKMPLIPLRGSRAAEGASAGGGKPRMLRGSTEATAGTSLAGFCFTLLRLFRIPLEGRPSVLTSWLVWETLFSFRDLRRERCRTTSPPPPCERSRQRILEPFSSRGLDVRRSQLPTKASPPECDVVGEAGGVVCSTGLLLASTSNGCW</sequence>